<gene>
    <name evidence="2" type="ORF">DFR43_103126</name>
</gene>
<dbReference type="Pfam" id="PF10040">
    <property type="entry name" value="CRISPR_Cas6"/>
    <property type="match status" value="1"/>
</dbReference>
<feature type="domain" description="CRISPR-associated protein Cas6 C-terminal" evidence="1">
    <location>
        <begin position="194"/>
        <end position="318"/>
    </location>
</feature>
<dbReference type="Proteomes" id="UP000295510">
    <property type="component" value="Unassembled WGS sequence"/>
</dbReference>
<dbReference type="Gene3D" id="3.30.70.1900">
    <property type="match status" value="1"/>
</dbReference>
<organism evidence="2 3">
    <name type="scientific">Tepidicella xavieri</name>
    <dbReference type="NCBI Taxonomy" id="360241"/>
    <lineage>
        <taxon>Bacteria</taxon>
        <taxon>Pseudomonadati</taxon>
        <taxon>Pseudomonadota</taxon>
        <taxon>Betaproteobacteria</taxon>
        <taxon>Burkholderiales</taxon>
        <taxon>Tepidicella</taxon>
    </lineage>
</organism>
<dbReference type="AlphaFoldDB" id="A0A4R6UE35"/>
<evidence type="ECO:0000313" key="2">
    <source>
        <dbReference type="EMBL" id="TDQ44382.1"/>
    </source>
</evidence>
<comment type="caution">
    <text evidence="2">The sequence shown here is derived from an EMBL/GenBank/DDBJ whole genome shotgun (WGS) entry which is preliminary data.</text>
</comment>
<proteinExistence type="predicted"/>
<reference evidence="2 3" key="1">
    <citation type="submission" date="2019-03" db="EMBL/GenBank/DDBJ databases">
        <title>Genomic Encyclopedia of Type Strains, Phase IV (KMG-IV): sequencing the most valuable type-strain genomes for metagenomic binning, comparative biology and taxonomic classification.</title>
        <authorList>
            <person name="Goeker M."/>
        </authorList>
    </citation>
    <scope>NUCLEOTIDE SEQUENCE [LARGE SCALE GENOMIC DNA]</scope>
    <source>
        <strain evidence="2 3">DSM 19605</strain>
    </source>
</reference>
<protein>
    <submittedName>
        <fullName evidence="2">Uncharacterized protein DUF2276</fullName>
    </submittedName>
</protein>
<evidence type="ECO:0000259" key="1">
    <source>
        <dbReference type="Pfam" id="PF10040"/>
    </source>
</evidence>
<name>A0A4R6UE35_9BURK</name>
<dbReference type="RefSeq" id="WP_133595983.1">
    <property type="nucleotide sequence ID" value="NZ_SNYL01000003.1"/>
</dbReference>
<accession>A0A4R6UE35</accession>
<dbReference type="OrthoDB" id="9787241at2"/>
<sequence length="327" mass="37186">MNIPAPLQPRDELPIARYRFVARAHRSLPLPEYAGSLLRGVFGAALRQITCLTGQKTCPNCPLYVRCPYPAIFETPPQATSLRQQFSQAPCPYVIEPPPLDTPAIPAGQTLEFHMVLIGTETLRQLPLIIRAWRIALEHGLGSRRAPLQLERVQWCRPHQQFHDVWTHASNQVAPHPAMLPIHTLPQGCRTLRLHITTPLRLQRQGTPLRPHELSARALLLAALRRASLMLELHLHRPAPPDATSVLSLLPHIEEDRTALHWRDWSRYSSRQKQEMTLGGAIGAWTLHAPAWDDIWPWLWLGQWLHLGKNATMGMGAYRLEMEPCFE</sequence>
<dbReference type="EMBL" id="SNYL01000003">
    <property type="protein sequence ID" value="TDQ44382.1"/>
    <property type="molecule type" value="Genomic_DNA"/>
</dbReference>
<keyword evidence="3" id="KW-1185">Reference proteome</keyword>
<evidence type="ECO:0000313" key="3">
    <source>
        <dbReference type="Proteomes" id="UP000295510"/>
    </source>
</evidence>
<dbReference type="InterPro" id="IPR019267">
    <property type="entry name" value="CRISPR-assoc_Cas6_C"/>
</dbReference>